<reference evidence="2" key="1">
    <citation type="journal article" date="2015" name="Nature">
        <title>Complex archaea that bridge the gap between prokaryotes and eukaryotes.</title>
        <authorList>
            <person name="Spang A."/>
            <person name="Saw J.H."/>
            <person name="Jorgensen S.L."/>
            <person name="Zaremba-Niedzwiedzka K."/>
            <person name="Martijn J."/>
            <person name="Lind A.E."/>
            <person name="van Eijk R."/>
            <person name="Schleper C."/>
            <person name="Guy L."/>
            <person name="Ettema T.J."/>
        </authorList>
    </citation>
    <scope>NUCLEOTIDE SEQUENCE</scope>
</reference>
<dbReference type="Pfam" id="PF01695">
    <property type="entry name" value="IstB_IS21"/>
    <property type="match status" value="1"/>
</dbReference>
<dbReference type="InterPro" id="IPR027417">
    <property type="entry name" value="P-loop_NTPase"/>
</dbReference>
<feature type="domain" description="AAA+ ATPase" evidence="1">
    <location>
        <begin position="9"/>
        <end position="150"/>
    </location>
</feature>
<evidence type="ECO:0000313" key="2">
    <source>
        <dbReference type="EMBL" id="KKL62612.1"/>
    </source>
</evidence>
<comment type="caution">
    <text evidence="2">The sequence shown here is derived from an EMBL/GenBank/DDBJ whole genome shotgun (WGS) entry which is preliminary data.</text>
</comment>
<evidence type="ECO:0000259" key="1">
    <source>
        <dbReference type="SMART" id="SM00382"/>
    </source>
</evidence>
<protein>
    <recommendedName>
        <fullName evidence="1">AAA+ ATPase domain-containing protein</fullName>
    </recommendedName>
</protein>
<dbReference type="EMBL" id="LAZR01028437">
    <property type="protein sequence ID" value="KKL62612.1"/>
    <property type="molecule type" value="Genomic_DNA"/>
</dbReference>
<name>A0A0F9GHD5_9ZZZZ</name>
<organism evidence="2">
    <name type="scientific">marine sediment metagenome</name>
    <dbReference type="NCBI Taxonomy" id="412755"/>
    <lineage>
        <taxon>unclassified sequences</taxon>
        <taxon>metagenomes</taxon>
        <taxon>ecological metagenomes</taxon>
    </lineage>
</organism>
<dbReference type="SUPFAM" id="SSF52540">
    <property type="entry name" value="P-loop containing nucleoside triphosphate hydrolases"/>
    <property type="match status" value="1"/>
</dbReference>
<dbReference type="InterPro" id="IPR002611">
    <property type="entry name" value="IstB_ATP-bd"/>
</dbReference>
<dbReference type="AlphaFoldDB" id="A0A0F9GHD5"/>
<proteinExistence type="predicted"/>
<dbReference type="Gene3D" id="3.40.50.300">
    <property type="entry name" value="P-loop containing nucleotide triphosphate hydrolases"/>
    <property type="match status" value="1"/>
</dbReference>
<dbReference type="InterPro" id="IPR003593">
    <property type="entry name" value="AAA+_ATPase"/>
</dbReference>
<accession>A0A0F9GHD5</accession>
<dbReference type="GO" id="GO:0005524">
    <property type="term" value="F:ATP binding"/>
    <property type="evidence" value="ECO:0007669"/>
    <property type="project" value="InterPro"/>
</dbReference>
<gene>
    <name evidence="2" type="ORF">LCGC14_2183460</name>
</gene>
<dbReference type="SMART" id="SM00382">
    <property type="entry name" value="AAA"/>
    <property type="match status" value="1"/>
</dbReference>
<sequence>MDWYNGLPDSGALVLAGDVGCGKTHLAGAIADLYGRWRISYYEEIELVKKIQATYDGKGSSEESIIRALFRSDLFILDDLGTYETKNMAWLSNLYSMIFNDYLTVKAKPILITTNLPMIDAQDDGKLAVGSLAERIGTRSFSRLCAGLRDIELGRYVDLFGIADFRIEGFLG</sequence>